<dbReference type="Proteomes" id="UP001501565">
    <property type="component" value="Unassembled WGS sequence"/>
</dbReference>
<feature type="region of interest" description="Disordered" evidence="1">
    <location>
        <begin position="156"/>
        <end position="175"/>
    </location>
</feature>
<organism evidence="3 4">
    <name type="scientific">Litoribacillus peritrichatus</name>
    <dbReference type="NCBI Taxonomy" id="718191"/>
    <lineage>
        <taxon>Bacteria</taxon>
        <taxon>Pseudomonadati</taxon>
        <taxon>Pseudomonadota</taxon>
        <taxon>Gammaproteobacteria</taxon>
        <taxon>Oceanospirillales</taxon>
        <taxon>Oceanospirillaceae</taxon>
        <taxon>Litoribacillus</taxon>
    </lineage>
</organism>
<keyword evidence="4" id="KW-1185">Reference proteome</keyword>
<gene>
    <name evidence="3" type="ORF">GCM10022277_11650</name>
</gene>
<dbReference type="RefSeq" id="WP_344796414.1">
    <property type="nucleotide sequence ID" value="NZ_BAABBN010000004.1"/>
</dbReference>
<evidence type="ECO:0000256" key="1">
    <source>
        <dbReference type="SAM" id="MobiDB-lite"/>
    </source>
</evidence>
<evidence type="ECO:0000313" key="4">
    <source>
        <dbReference type="Proteomes" id="UP001501565"/>
    </source>
</evidence>
<proteinExistence type="predicted"/>
<dbReference type="SUPFAM" id="SSF55826">
    <property type="entry name" value="YbaK/ProRS associated domain"/>
    <property type="match status" value="1"/>
</dbReference>
<sequence>MSIAHNLATYLDDQAIHYSTIHHPESSCSADSARSANIPLHQMIKAILLKQGNNYLVALIPADHRLDLRKINQNRQNHWSKANQNDLNKVFQDCQPGAIPGVPSAYHLSALWDSTIAKNEHVYMESGNHEELISMSKRQFLSLIATQQNGEFSHLSAGYPPSSAQFDPEDNGAEF</sequence>
<dbReference type="InterPro" id="IPR036754">
    <property type="entry name" value="YbaK/aa-tRNA-synt-asso_dom_sf"/>
</dbReference>
<name>A0ABP7M9C8_9GAMM</name>
<feature type="domain" description="YbaK/aminoacyl-tRNA synthetase-associated" evidence="2">
    <location>
        <begin position="23"/>
        <end position="141"/>
    </location>
</feature>
<evidence type="ECO:0000259" key="2">
    <source>
        <dbReference type="Pfam" id="PF04073"/>
    </source>
</evidence>
<dbReference type="CDD" id="cd04332">
    <property type="entry name" value="YbaK_like"/>
    <property type="match status" value="1"/>
</dbReference>
<dbReference type="InterPro" id="IPR007214">
    <property type="entry name" value="YbaK/aa-tRNA-synth-assoc-dom"/>
</dbReference>
<dbReference type="Pfam" id="PF04073">
    <property type="entry name" value="tRNA_edit"/>
    <property type="match status" value="1"/>
</dbReference>
<comment type="caution">
    <text evidence="3">The sequence shown here is derived from an EMBL/GenBank/DDBJ whole genome shotgun (WGS) entry which is preliminary data.</text>
</comment>
<dbReference type="EMBL" id="BAABBN010000004">
    <property type="protein sequence ID" value="GAA3918173.1"/>
    <property type="molecule type" value="Genomic_DNA"/>
</dbReference>
<evidence type="ECO:0000313" key="3">
    <source>
        <dbReference type="EMBL" id="GAA3918173.1"/>
    </source>
</evidence>
<reference evidence="4" key="1">
    <citation type="journal article" date="2019" name="Int. J. Syst. Evol. Microbiol.">
        <title>The Global Catalogue of Microorganisms (GCM) 10K type strain sequencing project: providing services to taxonomists for standard genome sequencing and annotation.</title>
        <authorList>
            <consortium name="The Broad Institute Genomics Platform"/>
            <consortium name="The Broad Institute Genome Sequencing Center for Infectious Disease"/>
            <person name="Wu L."/>
            <person name="Ma J."/>
        </authorList>
    </citation>
    <scope>NUCLEOTIDE SEQUENCE [LARGE SCALE GENOMIC DNA]</scope>
    <source>
        <strain evidence="4">JCM 17551</strain>
    </source>
</reference>
<protein>
    <submittedName>
        <fullName evidence="3">YbaK/EbsC family protein</fullName>
    </submittedName>
</protein>
<accession>A0ABP7M9C8</accession>
<dbReference type="Gene3D" id="3.90.960.10">
    <property type="entry name" value="YbaK/aminoacyl-tRNA synthetase-associated domain"/>
    <property type="match status" value="1"/>
</dbReference>